<dbReference type="PIRSF" id="PIRSF016183">
    <property type="entry name" value="UCP016183"/>
    <property type="match status" value="1"/>
</dbReference>
<protein>
    <recommendedName>
        <fullName evidence="5">Dual-action ribosomal maturation protein DarP</fullName>
    </recommendedName>
    <alternativeName>
        <fullName evidence="5">Large ribosomal subunit assembly factor DarP</fullName>
    </alternativeName>
</protein>
<evidence type="ECO:0000256" key="3">
    <source>
        <dbReference type="ARBA" id="ARBA00022730"/>
    </source>
</evidence>
<dbReference type="InterPro" id="IPR023153">
    <property type="entry name" value="DarP_sf"/>
</dbReference>
<keyword evidence="2 5" id="KW-0690">Ribosome biogenesis</keyword>
<dbReference type="EMBL" id="JAFKCV010000006">
    <property type="protein sequence ID" value="MBN7826080.1"/>
    <property type="molecule type" value="Genomic_DNA"/>
</dbReference>
<comment type="caution">
    <text evidence="8">The sequence shown here is derived from an EMBL/GenBank/DDBJ whole genome shotgun (WGS) entry which is preliminary data.</text>
</comment>
<name>A0A939IPP0_9ALTE</name>
<sequence>MTESDQQDLDFKSRTQLKNESHDLQKLGEKLVDLGPAALAKIPMDQELKDAVVLARRINRKKEGFRRQLQFIGKLMRNRDVEPIQQALDLLENKHQQATAKFHKLEKLRDELVAKGDPVIDRLVEQYPAIERQKLRQLHRQAQKEQTQNKPPKSAREIFQYLKDNIQE</sequence>
<evidence type="ECO:0000313" key="9">
    <source>
        <dbReference type="Proteomes" id="UP000664654"/>
    </source>
</evidence>
<organism evidence="8 9">
    <name type="scientific">Bowmanella dokdonensis</name>
    <dbReference type="NCBI Taxonomy" id="751969"/>
    <lineage>
        <taxon>Bacteria</taxon>
        <taxon>Pseudomonadati</taxon>
        <taxon>Pseudomonadota</taxon>
        <taxon>Gammaproteobacteria</taxon>
        <taxon>Alteromonadales</taxon>
        <taxon>Alteromonadaceae</taxon>
        <taxon>Bowmanella</taxon>
    </lineage>
</organism>
<feature type="compositionally biased region" description="Basic and acidic residues" evidence="7">
    <location>
        <begin position="9"/>
        <end position="22"/>
    </location>
</feature>
<evidence type="ECO:0000313" key="8">
    <source>
        <dbReference type="EMBL" id="MBN7826080.1"/>
    </source>
</evidence>
<dbReference type="CDD" id="cd16331">
    <property type="entry name" value="YjgA-like"/>
    <property type="match status" value="1"/>
</dbReference>
<dbReference type="GO" id="GO:0019843">
    <property type="term" value="F:rRNA binding"/>
    <property type="evidence" value="ECO:0007669"/>
    <property type="project" value="UniProtKB-UniRule"/>
</dbReference>
<keyword evidence="6" id="KW-0175">Coiled coil</keyword>
<feature type="region of interest" description="Disordered" evidence="7">
    <location>
        <begin position="1"/>
        <end position="22"/>
    </location>
</feature>
<proteinExistence type="inferred from homology"/>
<dbReference type="HAMAP" id="MF_00765">
    <property type="entry name" value="DarP"/>
    <property type="match status" value="1"/>
</dbReference>
<evidence type="ECO:0000256" key="5">
    <source>
        <dbReference type="HAMAP-Rule" id="MF_00765"/>
    </source>
</evidence>
<comment type="subcellular location">
    <subcellularLocation>
        <location evidence="5">Cytoplasm</location>
    </subcellularLocation>
    <text evidence="5">Associates with late stage pre-50S ribosomal subunits.</text>
</comment>
<dbReference type="PANTHER" id="PTHR38101">
    <property type="entry name" value="UPF0307 PROTEIN YJGA"/>
    <property type="match status" value="1"/>
</dbReference>
<accession>A0A939IPP0</accession>
<keyword evidence="3 5" id="KW-0699">rRNA-binding</keyword>
<dbReference type="GO" id="GO:0043022">
    <property type="term" value="F:ribosome binding"/>
    <property type="evidence" value="ECO:0007669"/>
    <property type="project" value="UniProtKB-UniRule"/>
</dbReference>
<keyword evidence="4 5" id="KW-0694">RNA-binding</keyword>
<keyword evidence="1 5" id="KW-0963">Cytoplasm</keyword>
<comment type="function">
    <text evidence="5">Member of a network of 50S ribosomal subunit biogenesis factors which assembles along the 30S-50S interface, preventing incorrect 23S rRNA structures from forming. Promotes peptidyl transferase center (PTC) maturation.</text>
</comment>
<dbReference type="GO" id="GO:1902626">
    <property type="term" value="P:assembly of large subunit precursor of preribosome"/>
    <property type="evidence" value="ECO:0007669"/>
    <property type="project" value="UniProtKB-UniRule"/>
</dbReference>
<gene>
    <name evidence="5" type="primary">darP</name>
    <name evidence="8" type="ORF">J0A66_12650</name>
</gene>
<dbReference type="Proteomes" id="UP000664654">
    <property type="component" value="Unassembled WGS sequence"/>
</dbReference>
<dbReference type="PANTHER" id="PTHR38101:SF1">
    <property type="entry name" value="UPF0307 PROTEIN YJGA"/>
    <property type="match status" value="1"/>
</dbReference>
<comment type="similarity">
    <text evidence="5">Belongs to the DarP family.</text>
</comment>
<dbReference type="RefSeq" id="WP_206574184.1">
    <property type="nucleotide sequence ID" value="NZ_JAFKCV010000006.1"/>
</dbReference>
<dbReference type="InterPro" id="IPR006839">
    <property type="entry name" value="DarP"/>
</dbReference>
<evidence type="ECO:0000256" key="6">
    <source>
        <dbReference type="SAM" id="Coils"/>
    </source>
</evidence>
<feature type="coiled-coil region" evidence="6">
    <location>
        <begin position="88"/>
        <end position="115"/>
    </location>
</feature>
<dbReference type="AlphaFoldDB" id="A0A939IPP0"/>
<evidence type="ECO:0000256" key="1">
    <source>
        <dbReference type="ARBA" id="ARBA00022490"/>
    </source>
</evidence>
<dbReference type="Pfam" id="PF04751">
    <property type="entry name" value="DarP"/>
    <property type="match status" value="1"/>
</dbReference>
<dbReference type="Gene3D" id="1.10.60.30">
    <property type="entry name" value="PSPTO4464-like domains"/>
    <property type="match status" value="2"/>
</dbReference>
<keyword evidence="9" id="KW-1185">Reference proteome</keyword>
<evidence type="ECO:0000256" key="7">
    <source>
        <dbReference type="SAM" id="MobiDB-lite"/>
    </source>
</evidence>
<reference evidence="8" key="1">
    <citation type="submission" date="2021-03" db="EMBL/GenBank/DDBJ databases">
        <title>novel species isolated from a fishpond in China.</title>
        <authorList>
            <person name="Lu H."/>
            <person name="Cai Z."/>
        </authorList>
    </citation>
    <scope>NUCLEOTIDE SEQUENCE</scope>
    <source>
        <strain evidence="8">JCM 30855</strain>
    </source>
</reference>
<evidence type="ECO:0000256" key="4">
    <source>
        <dbReference type="ARBA" id="ARBA00022884"/>
    </source>
</evidence>
<feature type="region of interest" description="Disordered" evidence="7">
    <location>
        <begin position="136"/>
        <end position="156"/>
    </location>
</feature>
<dbReference type="SUPFAM" id="SSF158710">
    <property type="entry name" value="PSPTO4464-like"/>
    <property type="match status" value="1"/>
</dbReference>
<dbReference type="GO" id="GO:0005829">
    <property type="term" value="C:cytosol"/>
    <property type="evidence" value="ECO:0007669"/>
    <property type="project" value="TreeGrafter"/>
</dbReference>
<dbReference type="NCBIfam" id="NF003593">
    <property type="entry name" value="PRK05255.1-1"/>
    <property type="match status" value="1"/>
</dbReference>
<evidence type="ECO:0000256" key="2">
    <source>
        <dbReference type="ARBA" id="ARBA00022517"/>
    </source>
</evidence>